<dbReference type="GO" id="GO:0016853">
    <property type="term" value="F:isomerase activity"/>
    <property type="evidence" value="ECO:0007669"/>
    <property type="project" value="UniProtKB-KW"/>
</dbReference>
<evidence type="ECO:0000313" key="3">
    <source>
        <dbReference type="EMBL" id="MFF0454893.1"/>
    </source>
</evidence>
<proteinExistence type="predicted"/>
<organism evidence="3 4">
    <name type="scientific">Nocardia africana</name>
    <dbReference type="NCBI Taxonomy" id="134964"/>
    <lineage>
        <taxon>Bacteria</taxon>
        <taxon>Bacillati</taxon>
        <taxon>Actinomycetota</taxon>
        <taxon>Actinomycetes</taxon>
        <taxon>Mycobacteriales</taxon>
        <taxon>Nocardiaceae</taxon>
        <taxon>Nocardia</taxon>
    </lineage>
</organism>
<evidence type="ECO:0000313" key="4">
    <source>
        <dbReference type="Proteomes" id="UP001601521"/>
    </source>
</evidence>
<dbReference type="InterPro" id="IPR050312">
    <property type="entry name" value="IolE/XylAMocC-like"/>
</dbReference>
<dbReference type="InterPro" id="IPR036237">
    <property type="entry name" value="Xyl_isomerase-like_sf"/>
</dbReference>
<dbReference type="Gene3D" id="3.20.20.150">
    <property type="entry name" value="Divalent-metal-dependent TIM barrel enzymes"/>
    <property type="match status" value="1"/>
</dbReference>
<dbReference type="SUPFAM" id="SSF51658">
    <property type="entry name" value="Xylose isomerase-like"/>
    <property type="match status" value="1"/>
</dbReference>
<dbReference type="EMBL" id="JBIALX010000006">
    <property type="protein sequence ID" value="MFF0454893.1"/>
    <property type="molecule type" value="Genomic_DNA"/>
</dbReference>
<feature type="domain" description="Xylose isomerase-like TIM barrel" evidence="2">
    <location>
        <begin position="40"/>
        <end position="273"/>
    </location>
</feature>
<feature type="region of interest" description="Disordered" evidence="1">
    <location>
        <begin position="284"/>
        <end position="304"/>
    </location>
</feature>
<dbReference type="Pfam" id="PF01261">
    <property type="entry name" value="AP_endonuc_2"/>
    <property type="match status" value="1"/>
</dbReference>
<name>A0ABW6NIK7_9NOCA</name>
<dbReference type="PANTHER" id="PTHR12110:SF48">
    <property type="entry name" value="BLL3656 PROTEIN"/>
    <property type="match status" value="1"/>
</dbReference>
<keyword evidence="3" id="KW-0413">Isomerase</keyword>
<dbReference type="Proteomes" id="UP001601521">
    <property type="component" value="Unassembled WGS sequence"/>
</dbReference>
<reference evidence="3 4" key="1">
    <citation type="submission" date="2024-10" db="EMBL/GenBank/DDBJ databases">
        <title>The Natural Products Discovery Center: Release of the First 8490 Sequenced Strains for Exploring Actinobacteria Biosynthetic Diversity.</title>
        <authorList>
            <person name="Kalkreuter E."/>
            <person name="Kautsar S.A."/>
            <person name="Yang D."/>
            <person name="Bader C.D."/>
            <person name="Teijaro C.N."/>
            <person name="Fluegel L."/>
            <person name="Davis C.M."/>
            <person name="Simpson J.R."/>
            <person name="Lauterbach L."/>
            <person name="Steele A.D."/>
            <person name="Gui C."/>
            <person name="Meng S."/>
            <person name="Li G."/>
            <person name="Viehrig K."/>
            <person name="Ye F."/>
            <person name="Su P."/>
            <person name="Kiefer A.F."/>
            <person name="Nichols A."/>
            <person name="Cepeda A.J."/>
            <person name="Yan W."/>
            <person name="Fan B."/>
            <person name="Jiang Y."/>
            <person name="Adhikari A."/>
            <person name="Zheng C.-J."/>
            <person name="Schuster L."/>
            <person name="Cowan T.M."/>
            <person name="Smanski M.J."/>
            <person name="Chevrette M.G."/>
            <person name="De Carvalho L.P.S."/>
            <person name="Shen B."/>
        </authorList>
    </citation>
    <scope>NUCLEOTIDE SEQUENCE [LARGE SCALE GENOMIC DNA]</scope>
    <source>
        <strain evidence="3 4">NPDC004550</strain>
    </source>
</reference>
<dbReference type="PANTHER" id="PTHR12110">
    <property type="entry name" value="HYDROXYPYRUVATE ISOMERASE"/>
    <property type="match status" value="1"/>
</dbReference>
<accession>A0ABW6NIK7</accession>
<dbReference type="RefSeq" id="WP_387251771.1">
    <property type="nucleotide sequence ID" value="NZ_JBIALX010000006.1"/>
</dbReference>
<sequence length="304" mass="32627">MDIGAPGDRETIRATGTRGGYSLTLSDLTLRTADLRTRCAAAATAGFTGIGLSVEHYRAALEDRLSPAAISGVVAEHGLEVNEVELAAHWGDPAAYSEDELDSDRTVVRMAAELGAGRIHTTMSQHFPLDTLARGLRELCRRAADAGAVVALEYMPYAAIDSATRAWQVIEASGADNAGLLIDAWHWQRAHTADEPESALRAIPAARVAAIQLCDTLPEPLPDLRREALHCRQLPGHGAAALIPMLRRLARHGVRAPIAVEVVSDELDAQDPYLTAQQAYASSRTVLHDSGRPSGEPGFRDAHW</sequence>
<comment type="caution">
    <text evidence="3">The sequence shown here is derived from an EMBL/GenBank/DDBJ whole genome shotgun (WGS) entry which is preliminary data.</text>
</comment>
<protein>
    <submittedName>
        <fullName evidence="3">Sugar phosphate isomerase/epimerase family protein</fullName>
    </submittedName>
</protein>
<dbReference type="InterPro" id="IPR013022">
    <property type="entry name" value="Xyl_isomerase-like_TIM-brl"/>
</dbReference>
<keyword evidence="4" id="KW-1185">Reference proteome</keyword>
<evidence type="ECO:0000256" key="1">
    <source>
        <dbReference type="SAM" id="MobiDB-lite"/>
    </source>
</evidence>
<gene>
    <name evidence="3" type="ORF">ACFYTH_16140</name>
</gene>
<evidence type="ECO:0000259" key="2">
    <source>
        <dbReference type="Pfam" id="PF01261"/>
    </source>
</evidence>